<keyword evidence="11 18" id="KW-0378">Hydrolase</keyword>
<evidence type="ECO:0000256" key="16">
    <source>
        <dbReference type="ARBA" id="ARBA00052017"/>
    </source>
</evidence>
<evidence type="ECO:0000256" key="5">
    <source>
        <dbReference type="ARBA" id="ARBA00022555"/>
    </source>
</evidence>
<evidence type="ECO:0000256" key="3">
    <source>
        <dbReference type="ARBA" id="ARBA00011738"/>
    </source>
</evidence>
<comment type="catalytic activity">
    <reaction evidence="15 18">
        <text>dITP + H2O = dIMP + diphosphate + H(+)</text>
        <dbReference type="Rhea" id="RHEA:28342"/>
        <dbReference type="ChEBI" id="CHEBI:15377"/>
        <dbReference type="ChEBI" id="CHEBI:15378"/>
        <dbReference type="ChEBI" id="CHEBI:33019"/>
        <dbReference type="ChEBI" id="CHEBI:61194"/>
        <dbReference type="ChEBI" id="CHEBI:61382"/>
        <dbReference type="EC" id="3.6.1.66"/>
    </reaction>
</comment>
<comment type="catalytic activity">
    <reaction evidence="18">
        <text>ITP + H2O = IMP + diphosphate + H(+)</text>
        <dbReference type="Rhea" id="RHEA:29399"/>
        <dbReference type="ChEBI" id="CHEBI:15377"/>
        <dbReference type="ChEBI" id="CHEBI:15378"/>
        <dbReference type="ChEBI" id="CHEBI:33019"/>
        <dbReference type="ChEBI" id="CHEBI:58053"/>
        <dbReference type="ChEBI" id="CHEBI:61402"/>
        <dbReference type="EC" id="3.6.1.66"/>
    </reaction>
</comment>
<accession>A0A9D1S5F7</accession>
<dbReference type="GO" id="GO:0000049">
    <property type="term" value="F:tRNA binding"/>
    <property type="evidence" value="ECO:0007669"/>
    <property type="project" value="UniProtKB-UniRule"/>
</dbReference>
<dbReference type="EC" id="3.6.1.66" evidence="18"/>
<dbReference type="EMBL" id="DVNK01000050">
    <property type="protein sequence ID" value="HIU47227.1"/>
    <property type="molecule type" value="Genomic_DNA"/>
</dbReference>
<dbReference type="Pfam" id="PF01138">
    <property type="entry name" value="RNase_PH"/>
    <property type="match status" value="1"/>
</dbReference>
<dbReference type="PROSITE" id="PS51257">
    <property type="entry name" value="PROKAR_LIPOPROTEIN"/>
    <property type="match status" value="1"/>
</dbReference>
<evidence type="ECO:0000256" key="17">
    <source>
        <dbReference type="HAMAP-Rule" id="MF_00564"/>
    </source>
</evidence>
<feature type="binding site" evidence="18">
    <location>
        <begin position="421"/>
        <end position="422"/>
    </location>
    <ligand>
        <name>substrate</name>
    </ligand>
</feature>
<keyword evidence="13" id="KW-0694">RNA-binding</keyword>
<dbReference type="GO" id="GO:0016075">
    <property type="term" value="P:rRNA catabolic process"/>
    <property type="evidence" value="ECO:0007669"/>
    <property type="project" value="UniProtKB-UniRule"/>
</dbReference>
<keyword evidence="10 18" id="KW-0547">Nucleotide-binding</keyword>
<dbReference type="GO" id="GO:0046872">
    <property type="term" value="F:metal ion binding"/>
    <property type="evidence" value="ECO:0007669"/>
    <property type="project" value="UniProtKB-KW"/>
</dbReference>
<feature type="domain" description="Exoribonuclease phosphorolytic" evidence="20">
    <location>
        <begin position="11"/>
        <end position="138"/>
    </location>
</feature>
<comment type="similarity">
    <text evidence="2 18 19">Belongs to the HAM1 NTPase family.</text>
</comment>
<dbReference type="GO" id="GO:0036220">
    <property type="term" value="F:ITP diphosphatase activity"/>
    <property type="evidence" value="ECO:0007669"/>
    <property type="project" value="UniProtKB-UniRule"/>
</dbReference>
<dbReference type="SUPFAM" id="SSF54211">
    <property type="entry name" value="Ribosomal protein S5 domain 2-like"/>
    <property type="match status" value="1"/>
</dbReference>
<keyword evidence="8 17" id="KW-0548">Nucleotidyltransferase</keyword>
<dbReference type="InterPro" id="IPR001247">
    <property type="entry name" value="ExoRNase_PH_dom1"/>
</dbReference>
<dbReference type="GO" id="GO:0009146">
    <property type="term" value="P:purine nucleoside triphosphate catabolic process"/>
    <property type="evidence" value="ECO:0007669"/>
    <property type="project" value="UniProtKB-UniRule"/>
</dbReference>
<feature type="binding site" evidence="17">
    <location>
        <begin position="122"/>
        <end position="124"/>
    </location>
    <ligand>
        <name>phosphate</name>
        <dbReference type="ChEBI" id="CHEBI:43474"/>
        <note>substrate</note>
    </ligand>
</feature>
<feature type="binding site" evidence="18">
    <location>
        <position position="416"/>
    </location>
    <ligand>
        <name>substrate</name>
    </ligand>
</feature>
<dbReference type="GO" id="GO:0008033">
    <property type="term" value="P:tRNA processing"/>
    <property type="evidence" value="ECO:0007669"/>
    <property type="project" value="UniProtKB-UniRule"/>
</dbReference>
<name>A0A9D1S5F7_9FIRM</name>
<feature type="binding site" evidence="17">
    <location>
        <position position="84"/>
    </location>
    <ligand>
        <name>phosphate</name>
        <dbReference type="ChEBI" id="CHEBI:43474"/>
        <note>substrate</note>
    </ligand>
</feature>
<dbReference type="InterPro" id="IPR050080">
    <property type="entry name" value="RNase_PH"/>
</dbReference>
<dbReference type="FunFam" id="3.90.950.10:FF:000001">
    <property type="entry name" value="dITP/XTP pyrophosphatase"/>
    <property type="match status" value="1"/>
</dbReference>
<dbReference type="PANTHER" id="PTHR11953:SF0">
    <property type="entry name" value="EXOSOME COMPLEX COMPONENT RRP41"/>
    <property type="match status" value="1"/>
</dbReference>
<comment type="function">
    <text evidence="18">Pyrophosphatase that catalyzes the hydrolysis of nucleoside triphosphates to their monophosphate derivatives, with a high preference for the non-canonical purine nucleotides XTP (xanthosine triphosphate), dITP (deoxyinosine triphosphate) and ITP. Seems to function as a house-cleaning enzyme that removes non-canonical purine nucleotides from the nucleotide pool, thus preventing their incorporation into DNA/RNA and avoiding chromosomal lesions.</text>
</comment>
<evidence type="ECO:0000256" key="12">
    <source>
        <dbReference type="ARBA" id="ARBA00022842"/>
    </source>
</evidence>
<protein>
    <recommendedName>
        <fullName evidence="17 18">Multifunctional fusion protein</fullName>
    </recommendedName>
    <domain>
        <recommendedName>
            <fullName evidence="18">dITP/XTP pyrophosphatase</fullName>
            <ecNumber evidence="18">3.6.1.66</ecNumber>
        </recommendedName>
        <alternativeName>
            <fullName evidence="18">Non-canonical purine NTP pyrophosphatase</fullName>
        </alternativeName>
        <alternativeName>
            <fullName evidence="18">Non-standard purine NTP pyrophosphatase</fullName>
        </alternativeName>
        <alternativeName>
            <fullName evidence="18">Nucleoside-triphosphate diphosphatase</fullName>
        </alternativeName>
        <alternativeName>
            <fullName evidence="18">Nucleoside-triphosphate pyrophosphatase</fullName>
            <shortName evidence="18">NTPase</shortName>
        </alternativeName>
    </domain>
    <domain>
        <recommendedName>
            <fullName evidence="17">Ribonuclease PH</fullName>
            <shortName evidence="17">RNase PH</shortName>
            <ecNumber evidence="17">2.7.7.56</ecNumber>
        </recommendedName>
        <alternativeName>
            <fullName evidence="17">tRNA nucleotidyltransferase</fullName>
        </alternativeName>
    </domain>
</protein>
<evidence type="ECO:0000256" key="7">
    <source>
        <dbReference type="ARBA" id="ARBA00022694"/>
    </source>
</evidence>
<evidence type="ECO:0000256" key="4">
    <source>
        <dbReference type="ARBA" id="ARBA00022552"/>
    </source>
</evidence>
<gene>
    <name evidence="17 22" type="primary">rph</name>
    <name evidence="22" type="ORF">IAC59_08200</name>
</gene>
<feature type="binding site" evidence="18">
    <location>
        <begin position="251"/>
        <end position="256"/>
    </location>
    <ligand>
        <name>substrate</name>
    </ligand>
</feature>
<evidence type="ECO:0000256" key="6">
    <source>
        <dbReference type="ARBA" id="ARBA00022679"/>
    </source>
</evidence>
<feature type="binding site" evidence="18">
    <location>
        <position position="283"/>
    </location>
    <ligand>
        <name>Mg(2+)</name>
        <dbReference type="ChEBI" id="CHEBI:18420"/>
    </ligand>
</feature>
<evidence type="ECO:0000256" key="15">
    <source>
        <dbReference type="ARBA" id="ARBA00051875"/>
    </source>
</evidence>
<reference evidence="22" key="2">
    <citation type="journal article" date="2021" name="PeerJ">
        <title>Extensive microbial diversity within the chicken gut microbiome revealed by metagenomics and culture.</title>
        <authorList>
            <person name="Gilroy R."/>
            <person name="Ravi A."/>
            <person name="Getino M."/>
            <person name="Pursley I."/>
            <person name="Horton D.L."/>
            <person name="Alikhan N.F."/>
            <person name="Baker D."/>
            <person name="Gharbi K."/>
            <person name="Hall N."/>
            <person name="Watson M."/>
            <person name="Adriaenssens E.M."/>
            <person name="Foster-Nyarko E."/>
            <person name="Jarju S."/>
            <person name="Secka A."/>
            <person name="Antonio M."/>
            <person name="Oren A."/>
            <person name="Chaudhuri R.R."/>
            <person name="La Ragione R."/>
            <person name="Hildebrand F."/>
            <person name="Pallen M.J."/>
        </authorList>
    </citation>
    <scope>NUCLEOTIDE SEQUENCE</scope>
    <source>
        <strain evidence="22">ChiSxjej2B14-8506</strain>
    </source>
</reference>
<evidence type="ECO:0000256" key="11">
    <source>
        <dbReference type="ARBA" id="ARBA00022801"/>
    </source>
</evidence>
<comment type="subunit">
    <text evidence="3 18">Homodimer.</text>
</comment>
<evidence type="ECO:0000256" key="8">
    <source>
        <dbReference type="ARBA" id="ARBA00022695"/>
    </source>
</evidence>
<dbReference type="InterPro" id="IPR020922">
    <property type="entry name" value="dITP/XTP_pyrophosphatase"/>
</dbReference>
<evidence type="ECO:0000313" key="22">
    <source>
        <dbReference type="EMBL" id="HIU47227.1"/>
    </source>
</evidence>
<evidence type="ECO:0000256" key="1">
    <source>
        <dbReference type="ARBA" id="ARBA00006678"/>
    </source>
</evidence>
<dbReference type="Proteomes" id="UP000824123">
    <property type="component" value="Unassembled WGS sequence"/>
</dbReference>
<evidence type="ECO:0000256" key="9">
    <source>
        <dbReference type="ARBA" id="ARBA00022723"/>
    </source>
</evidence>
<dbReference type="PANTHER" id="PTHR11953">
    <property type="entry name" value="EXOSOME COMPLEX COMPONENT"/>
    <property type="match status" value="1"/>
</dbReference>
<feature type="domain" description="Exoribonuclease phosphorolytic" evidence="21">
    <location>
        <begin position="156"/>
        <end position="221"/>
    </location>
</feature>
<comment type="catalytic activity">
    <reaction evidence="17">
        <text>tRNA(n+1) + phosphate = tRNA(n) + a ribonucleoside 5'-diphosphate</text>
        <dbReference type="Rhea" id="RHEA:10628"/>
        <dbReference type="Rhea" id="RHEA-COMP:17343"/>
        <dbReference type="Rhea" id="RHEA-COMP:17344"/>
        <dbReference type="ChEBI" id="CHEBI:43474"/>
        <dbReference type="ChEBI" id="CHEBI:57930"/>
        <dbReference type="ChEBI" id="CHEBI:173114"/>
        <dbReference type="EC" id="2.7.7.56"/>
    </reaction>
</comment>
<dbReference type="GO" id="GO:0009022">
    <property type="term" value="F:tRNA nucleotidyltransferase activity"/>
    <property type="evidence" value="ECO:0007669"/>
    <property type="project" value="UniProtKB-UniRule"/>
</dbReference>
<sequence length="436" mass="46727">MRHDGRESDALRELSIQPGFTQMATGSALISCGCTRVLCTASVQEGVPPFLKGTGRGWVTAEYAMLPGATPQRKSREFLKRDGRSVEIQRLIGRALRSVCRLEALGERTVYIDCDVLQADGGTRTASITGAFVALCLACDRLLREGSIVDSPIRAQVAAVSVGISGGEPVLDLDYPEDSHAAVDMNIVMSGDGNIVELQGTGEQRPFSRAELDRLLALGEEGVRRLMQAQREALGEAAGLIGRKPRLLLATGNAHKVVELKTMLGDRFDVMSMKDVGIDCEPEETGATFEENALIKARTLCDIAHCACLADDSGLEVDALGGQPGVYSARFAGEHGNDKANNKKLLELMQGVDERGCGFASAVALCRPGRDDIVVRGVCRGQLLHEERGTGGFGYDPLFLSDELGKTFAEANAQEKNAVSHRARAIAVLRAVLDEE</sequence>
<feature type="binding site" evidence="18">
    <location>
        <begin position="393"/>
        <end position="396"/>
    </location>
    <ligand>
        <name>substrate</name>
    </ligand>
</feature>
<keyword evidence="5 17" id="KW-0820">tRNA-binding</keyword>
<comment type="function">
    <text evidence="17">Phosphorolytic 3'-5' exoribonuclease that plays an important role in tRNA 3'-end maturation. Removes nucleotide residues following the 3'-CCA terminus of tRNAs; can also add nucleotides to the ends of RNA molecules by using nucleoside diphosphates as substrates, but this may not be physiologically important. Probably plays a role in initiation of 16S rRNA degradation (leading to ribosome degradation) during starvation.</text>
</comment>
<evidence type="ECO:0000256" key="13">
    <source>
        <dbReference type="ARBA" id="ARBA00022884"/>
    </source>
</evidence>
<dbReference type="CDD" id="cd11362">
    <property type="entry name" value="RNase_PH_bact"/>
    <property type="match status" value="1"/>
</dbReference>
<dbReference type="GO" id="GO:0036222">
    <property type="term" value="F:XTP diphosphatase activity"/>
    <property type="evidence" value="ECO:0007669"/>
    <property type="project" value="UniProtKB-UniRule"/>
</dbReference>
<evidence type="ECO:0000256" key="19">
    <source>
        <dbReference type="RuleBase" id="RU003781"/>
    </source>
</evidence>
<dbReference type="NCBIfam" id="TIGR01966">
    <property type="entry name" value="RNasePH"/>
    <property type="match status" value="1"/>
</dbReference>
<dbReference type="InterPro" id="IPR020568">
    <property type="entry name" value="Ribosomal_Su5_D2-typ_SF"/>
</dbReference>
<comment type="similarity">
    <text evidence="1 17">Belongs to the RNase PH family.</text>
</comment>
<dbReference type="GO" id="GO:0009117">
    <property type="term" value="P:nucleotide metabolic process"/>
    <property type="evidence" value="ECO:0007669"/>
    <property type="project" value="UniProtKB-KW"/>
</dbReference>
<evidence type="ECO:0000256" key="14">
    <source>
        <dbReference type="ARBA" id="ARBA00023080"/>
    </source>
</evidence>
<dbReference type="Pfam" id="PF03725">
    <property type="entry name" value="RNase_PH_C"/>
    <property type="match status" value="1"/>
</dbReference>
<dbReference type="InterPro" id="IPR002637">
    <property type="entry name" value="RdgB/HAM1"/>
</dbReference>
<dbReference type="HAMAP" id="MF_00564">
    <property type="entry name" value="RNase_PH"/>
    <property type="match status" value="1"/>
</dbReference>
<keyword evidence="6 17" id="KW-0808">Transferase</keyword>
<keyword evidence="9 18" id="KW-0479">Metal-binding</keyword>
<keyword evidence="7 17" id="KW-0819">tRNA processing</keyword>
<dbReference type="InterPro" id="IPR029001">
    <property type="entry name" value="ITPase-like_fam"/>
</dbReference>
<feature type="binding site" evidence="18">
    <location>
        <position position="313"/>
    </location>
    <ligand>
        <name>substrate</name>
    </ligand>
</feature>
<proteinExistence type="inferred from homology"/>
<dbReference type="Pfam" id="PF01725">
    <property type="entry name" value="Ham1p_like"/>
    <property type="match status" value="1"/>
</dbReference>
<reference evidence="22" key="1">
    <citation type="submission" date="2020-10" db="EMBL/GenBank/DDBJ databases">
        <authorList>
            <person name="Gilroy R."/>
        </authorList>
    </citation>
    <scope>NUCLEOTIDE SEQUENCE</scope>
    <source>
        <strain evidence="22">ChiSxjej2B14-8506</strain>
    </source>
</reference>
<feature type="active site" description="Proton acceptor" evidence="18">
    <location>
        <position position="312"/>
    </location>
</feature>
<comment type="subunit">
    <text evidence="17">Homohexameric ring arranged as a trimer of dimers.</text>
</comment>
<dbReference type="SUPFAM" id="SSF55666">
    <property type="entry name" value="Ribonuclease PH domain 2-like"/>
    <property type="match status" value="1"/>
</dbReference>
<evidence type="ECO:0000313" key="23">
    <source>
        <dbReference type="Proteomes" id="UP000824123"/>
    </source>
</evidence>
<organism evidence="22 23">
    <name type="scientific">Candidatus Fimadaptatus faecigallinarum</name>
    <dbReference type="NCBI Taxonomy" id="2840814"/>
    <lineage>
        <taxon>Bacteria</taxon>
        <taxon>Bacillati</taxon>
        <taxon>Bacillota</taxon>
        <taxon>Clostridia</taxon>
        <taxon>Eubacteriales</taxon>
        <taxon>Candidatus Fimadaptatus</taxon>
    </lineage>
</organism>
<dbReference type="GO" id="GO:0017111">
    <property type="term" value="F:ribonucleoside triphosphate phosphatase activity"/>
    <property type="evidence" value="ECO:0007669"/>
    <property type="project" value="InterPro"/>
</dbReference>
<dbReference type="GO" id="GO:0000175">
    <property type="term" value="F:3'-5'-RNA exonuclease activity"/>
    <property type="evidence" value="ECO:0007669"/>
    <property type="project" value="UniProtKB-UniRule"/>
</dbReference>
<evidence type="ECO:0000259" key="21">
    <source>
        <dbReference type="Pfam" id="PF03725"/>
    </source>
</evidence>
<comment type="caution">
    <text evidence="22">The sequence shown here is derived from an EMBL/GenBank/DDBJ whole genome shotgun (WGS) entry which is preliminary data.</text>
</comment>
<dbReference type="PROSITE" id="PS01277">
    <property type="entry name" value="RIBONUCLEASE_PH"/>
    <property type="match status" value="1"/>
</dbReference>
<keyword evidence="12 18" id="KW-0460">Magnesium</keyword>
<dbReference type="CDD" id="cd00515">
    <property type="entry name" value="HAM1"/>
    <property type="match status" value="1"/>
</dbReference>
<evidence type="ECO:0000256" key="18">
    <source>
        <dbReference type="HAMAP-Rule" id="MF_01405"/>
    </source>
</evidence>
<dbReference type="Gene3D" id="3.90.950.10">
    <property type="match status" value="1"/>
</dbReference>
<evidence type="ECO:0000256" key="2">
    <source>
        <dbReference type="ARBA" id="ARBA00008023"/>
    </source>
</evidence>
<dbReference type="InterPro" id="IPR018336">
    <property type="entry name" value="RNase_PH_CS"/>
</dbReference>
<dbReference type="Gene3D" id="3.30.230.70">
    <property type="entry name" value="GHMP Kinase, N-terminal domain"/>
    <property type="match status" value="1"/>
</dbReference>
<dbReference type="InterPro" id="IPR002381">
    <property type="entry name" value="RNase_PH_bac-type"/>
</dbReference>
<evidence type="ECO:0000256" key="10">
    <source>
        <dbReference type="ARBA" id="ARBA00022741"/>
    </source>
</evidence>
<dbReference type="AlphaFoldDB" id="A0A9D1S5F7"/>
<dbReference type="EC" id="2.7.7.56" evidence="17"/>
<dbReference type="GO" id="GO:0031125">
    <property type="term" value="P:rRNA 3'-end processing"/>
    <property type="evidence" value="ECO:0007669"/>
    <property type="project" value="UniProtKB-ARBA"/>
</dbReference>
<dbReference type="InterPro" id="IPR027408">
    <property type="entry name" value="PNPase/RNase_PH_dom_sf"/>
</dbReference>
<keyword evidence="4 17" id="KW-0698">rRNA processing</keyword>
<comment type="catalytic activity">
    <reaction evidence="16 18">
        <text>XTP + H2O = XMP + diphosphate + H(+)</text>
        <dbReference type="Rhea" id="RHEA:28610"/>
        <dbReference type="ChEBI" id="CHEBI:15377"/>
        <dbReference type="ChEBI" id="CHEBI:15378"/>
        <dbReference type="ChEBI" id="CHEBI:33019"/>
        <dbReference type="ChEBI" id="CHEBI:57464"/>
        <dbReference type="ChEBI" id="CHEBI:61314"/>
        <dbReference type="EC" id="3.6.1.66"/>
    </reaction>
</comment>
<keyword evidence="14 18" id="KW-0546">Nucleotide metabolism</keyword>
<dbReference type="HAMAP" id="MF_01405">
    <property type="entry name" value="Non_canon_purine_NTPase"/>
    <property type="match status" value="1"/>
</dbReference>
<evidence type="ECO:0000259" key="20">
    <source>
        <dbReference type="Pfam" id="PF01138"/>
    </source>
</evidence>
<dbReference type="InterPro" id="IPR036345">
    <property type="entry name" value="ExoRNase_PH_dom2_sf"/>
</dbReference>
<dbReference type="NCBIfam" id="TIGR00042">
    <property type="entry name" value="RdgB/HAM1 family non-canonical purine NTP pyrophosphatase"/>
    <property type="match status" value="1"/>
</dbReference>
<dbReference type="InterPro" id="IPR015847">
    <property type="entry name" value="ExoRNase_PH_dom2"/>
</dbReference>
<dbReference type="SUPFAM" id="SSF52972">
    <property type="entry name" value="ITPase-like"/>
    <property type="match status" value="1"/>
</dbReference>
<dbReference type="FunFam" id="3.30.230.70:FF:000003">
    <property type="entry name" value="Ribonuclease PH"/>
    <property type="match status" value="1"/>
</dbReference>
<dbReference type="GO" id="GO:0000166">
    <property type="term" value="F:nucleotide binding"/>
    <property type="evidence" value="ECO:0007669"/>
    <property type="project" value="UniProtKB-KW"/>
</dbReference>
<comment type="cofactor">
    <cofactor evidence="18">
        <name>Mg(2+)</name>
        <dbReference type="ChEBI" id="CHEBI:18420"/>
    </cofactor>
    <text evidence="18">Binds 1 Mg(2+) ion per subunit.</text>
</comment>
<dbReference type="GO" id="GO:0035870">
    <property type="term" value="F:dITP diphosphatase activity"/>
    <property type="evidence" value="ECO:0007669"/>
    <property type="project" value="UniProtKB-UniRule"/>
</dbReference>
<feature type="binding site" evidence="18">
    <location>
        <position position="312"/>
    </location>
    <ligand>
        <name>Mg(2+)</name>
        <dbReference type="ChEBI" id="CHEBI:18420"/>
    </ligand>
</feature>